<proteinExistence type="predicted"/>
<dbReference type="Proteomes" id="UP001054902">
    <property type="component" value="Unassembled WGS sequence"/>
</dbReference>
<gene>
    <name evidence="2" type="ORF">CTEN210_15417</name>
</gene>
<protein>
    <submittedName>
        <fullName evidence="2">Uncharacterized protein</fullName>
    </submittedName>
</protein>
<dbReference type="EMBL" id="BLLK01000062">
    <property type="protein sequence ID" value="GFH58941.1"/>
    <property type="molecule type" value="Genomic_DNA"/>
</dbReference>
<reference evidence="2 3" key="1">
    <citation type="journal article" date="2021" name="Sci. Rep.">
        <title>The genome of the diatom Chaetoceros tenuissimus carries an ancient integrated fragment of an extant virus.</title>
        <authorList>
            <person name="Hongo Y."/>
            <person name="Kimura K."/>
            <person name="Takaki Y."/>
            <person name="Yoshida Y."/>
            <person name="Baba S."/>
            <person name="Kobayashi G."/>
            <person name="Nagasaki K."/>
            <person name="Hano T."/>
            <person name="Tomaru Y."/>
        </authorList>
    </citation>
    <scope>NUCLEOTIDE SEQUENCE [LARGE SCALE GENOMIC DNA]</scope>
    <source>
        <strain evidence="2 3">NIES-3715</strain>
    </source>
</reference>
<accession>A0AAD3D939</accession>
<evidence type="ECO:0000256" key="1">
    <source>
        <dbReference type="SAM" id="MobiDB-lite"/>
    </source>
</evidence>
<sequence>MTANEQLQRGRVKGGQIETRIRRSSSRSQHDFQSTSFEEYEGQMQHLHIYTKHMVHESRECSEHEEEYVPSTDENEEKSFEYNASSHEQGDCVFKSKACHVRFKSSVVTEIHLCPKIKASEYSLLYYSAHELQKLLDDAKECNDYTIPSYIYSESKEDDYEDVQFQFDETMSSTLNSMSSLSLYDSYFG</sequence>
<comment type="caution">
    <text evidence="2">The sequence shown here is derived from an EMBL/GenBank/DDBJ whole genome shotgun (WGS) entry which is preliminary data.</text>
</comment>
<evidence type="ECO:0000313" key="3">
    <source>
        <dbReference type="Proteomes" id="UP001054902"/>
    </source>
</evidence>
<evidence type="ECO:0000313" key="2">
    <source>
        <dbReference type="EMBL" id="GFH58941.1"/>
    </source>
</evidence>
<dbReference type="AlphaFoldDB" id="A0AAD3D939"/>
<feature type="region of interest" description="Disordered" evidence="1">
    <location>
        <begin position="1"/>
        <end position="34"/>
    </location>
</feature>
<keyword evidence="3" id="KW-1185">Reference proteome</keyword>
<organism evidence="2 3">
    <name type="scientific">Chaetoceros tenuissimus</name>
    <dbReference type="NCBI Taxonomy" id="426638"/>
    <lineage>
        <taxon>Eukaryota</taxon>
        <taxon>Sar</taxon>
        <taxon>Stramenopiles</taxon>
        <taxon>Ochrophyta</taxon>
        <taxon>Bacillariophyta</taxon>
        <taxon>Coscinodiscophyceae</taxon>
        <taxon>Chaetocerotophycidae</taxon>
        <taxon>Chaetocerotales</taxon>
        <taxon>Chaetocerotaceae</taxon>
        <taxon>Chaetoceros</taxon>
    </lineage>
</organism>
<name>A0AAD3D939_9STRA</name>